<evidence type="ECO:0008006" key="3">
    <source>
        <dbReference type="Google" id="ProtNLM"/>
    </source>
</evidence>
<sequence>MPEQPLIIGVRHHSPACARLVKEQIEQTRPRYVLIEGPADFNHRLDELFLPHQLPIAIYSYCQHQDGGTAGRGAWTPFAECSPEWQALLAARATGAHIRFIDLPVWAQSEDDEDVPDARRAADQQRLLQASGMENTDTLWDHLFEDETQRADLKQALETYFIRLRGNESGGENNHQREVFMARWLVWAMGQNDGAVVVVCGGWHAPALAAQWRNCPVQTQEPKCPPSPTPDAITGCYLTPYSEKRLDVLAGYLSGMPAPVWQKWCWQLGQQQAGEQLLKTLLTRLRQRHLPASTADLAAAHLRAMALAQLRGHAQPLRCDWLDALAGSLIKEALNARLPWSYRGVIHPDTDPILLTMVDALAGSGFGKLASGTPQPPLPLDVERELARVGITLSGSLTLNRFEPGGLAQSQVLHRLAILDIPGIQRRQGSAMTLSGDGEECWSLFRPLEQHAALIEAACYGASLAEAARQRLEVDMLDSIGIRSLAASLNQAALAGLSTFSQQMLDQLAQLIAGESQFAEMGPALEVLYALWRLDEISGMQDAVVLQTTLCAALDRTLWLCESSGVAEEAQFHAHLHSWQTLCHILRDMQNGSVLPGVSFSAALALFERRMRAFDAAPLDRGAALGTLLRLEHPAATAEAALTLLAQLPPQRLGEAVHGMLALARHQLACQPAFIAGFSGLLTQLAEDEFILALPDLRAAMAWLPPRERGALARQVLDHYHMTMLPTHVFQAPIPCTPERFTRHQQLEQQALAALQHWGIH</sequence>
<accession>A0A318F6E4</accession>
<reference evidence="1 2" key="1">
    <citation type="submission" date="2018-05" db="EMBL/GenBank/DDBJ databases">
        <title>Freshwater and sediment microbial communities from various areas in North America, analyzing microbe dynamics in response to fracking.</title>
        <authorList>
            <person name="Lamendella R."/>
        </authorList>
    </citation>
    <scope>NUCLEOTIDE SEQUENCE [LARGE SCALE GENOMIC DNA]</scope>
    <source>
        <strain evidence="1 2">67</strain>
    </source>
</reference>
<dbReference type="EMBL" id="QJJG01000037">
    <property type="protein sequence ID" value="PXW34378.1"/>
    <property type="molecule type" value="Genomic_DNA"/>
</dbReference>
<evidence type="ECO:0000313" key="1">
    <source>
        <dbReference type="EMBL" id="PXW34378.1"/>
    </source>
</evidence>
<dbReference type="Proteomes" id="UP000247485">
    <property type="component" value="Unassembled WGS sequence"/>
</dbReference>
<protein>
    <recommendedName>
        <fullName evidence="3">4-aminobutyrate aminotransferase</fullName>
    </recommendedName>
</protein>
<comment type="caution">
    <text evidence="1">The sequence shown here is derived from an EMBL/GenBank/DDBJ whole genome shotgun (WGS) entry which is preliminary data.</text>
</comment>
<evidence type="ECO:0000313" key="2">
    <source>
        <dbReference type="Proteomes" id="UP000247485"/>
    </source>
</evidence>
<dbReference type="RefSeq" id="WP_110277437.1">
    <property type="nucleotide sequence ID" value="NZ_QJJG01000037.1"/>
</dbReference>
<organism evidence="1 2">
    <name type="scientific">Klebsiella oxytoca</name>
    <dbReference type="NCBI Taxonomy" id="571"/>
    <lineage>
        <taxon>Bacteria</taxon>
        <taxon>Pseudomonadati</taxon>
        <taxon>Pseudomonadota</taxon>
        <taxon>Gammaproteobacteria</taxon>
        <taxon>Enterobacterales</taxon>
        <taxon>Enterobacteriaceae</taxon>
        <taxon>Klebsiella/Raoultella group</taxon>
        <taxon>Klebsiella</taxon>
    </lineage>
</organism>
<name>A0A318F6E4_KLEOX</name>
<dbReference type="AlphaFoldDB" id="A0A318F6E4"/>
<dbReference type="InterPro" id="IPR043737">
    <property type="entry name" value="DUF5682"/>
</dbReference>
<gene>
    <name evidence="1" type="ORF">DET57_13717</name>
</gene>
<dbReference type="Pfam" id="PF18934">
    <property type="entry name" value="DUF5682"/>
    <property type="match status" value="1"/>
</dbReference>
<proteinExistence type="predicted"/>